<dbReference type="CDD" id="cd10282">
    <property type="entry name" value="DNase1"/>
    <property type="match status" value="1"/>
</dbReference>
<protein>
    <recommendedName>
        <fullName evidence="9">Endonuclease/exonuclease/phosphatase domain-containing protein</fullName>
    </recommendedName>
</protein>
<feature type="active site" evidence="7">
    <location>
        <position position="79"/>
    </location>
</feature>
<keyword evidence="11" id="KW-1185">Reference proteome</keyword>
<dbReference type="GO" id="GO:0016787">
    <property type="term" value="F:hydrolase activity"/>
    <property type="evidence" value="ECO:0007669"/>
    <property type="project" value="UniProtKB-KW"/>
</dbReference>
<comment type="similarity">
    <text evidence="1">Belongs to the DNase I family.</text>
</comment>
<keyword evidence="3" id="KW-0732">Signal</keyword>
<dbReference type="FunFam" id="3.60.10.10:FF:000007">
    <property type="entry name" value="Deoxyribonuclease"/>
    <property type="match status" value="1"/>
</dbReference>
<evidence type="ECO:0000256" key="4">
    <source>
        <dbReference type="ARBA" id="ARBA00022759"/>
    </source>
</evidence>
<evidence type="ECO:0000313" key="11">
    <source>
        <dbReference type="Proteomes" id="UP001591681"/>
    </source>
</evidence>
<keyword evidence="8" id="KW-0175">Coiled coil</keyword>
<feature type="coiled-coil region" evidence="8">
    <location>
        <begin position="284"/>
        <end position="311"/>
    </location>
</feature>
<dbReference type="PIRSF" id="PIRSF000988">
    <property type="entry name" value="DNase_I_euk"/>
    <property type="match status" value="1"/>
</dbReference>
<evidence type="ECO:0000256" key="2">
    <source>
        <dbReference type="ARBA" id="ARBA00022722"/>
    </source>
</evidence>
<name>A0ABD1JVX7_9TELE</name>
<dbReference type="PRINTS" id="PR00130">
    <property type="entry name" value="DNASEI"/>
</dbReference>
<keyword evidence="5" id="KW-0378">Hydrolase</keyword>
<evidence type="ECO:0000256" key="7">
    <source>
        <dbReference type="PIRSR" id="PIRSR000988-1"/>
    </source>
</evidence>
<dbReference type="InterPro" id="IPR016202">
    <property type="entry name" value="DNase_I"/>
</dbReference>
<dbReference type="Proteomes" id="UP001591681">
    <property type="component" value="Unassembled WGS sequence"/>
</dbReference>
<evidence type="ECO:0000256" key="6">
    <source>
        <dbReference type="ARBA" id="ARBA00023157"/>
    </source>
</evidence>
<feature type="active site" evidence="7">
    <location>
        <position position="134"/>
    </location>
</feature>
<dbReference type="EMBL" id="JBHFQA010000011">
    <property type="protein sequence ID" value="KAL2091005.1"/>
    <property type="molecule type" value="Genomic_DNA"/>
</dbReference>
<dbReference type="InterPro" id="IPR036691">
    <property type="entry name" value="Endo/exonu/phosph_ase_sf"/>
</dbReference>
<gene>
    <name evidence="10" type="ORF">ACEWY4_013268</name>
</gene>
<dbReference type="PANTHER" id="PTHR11371">
    <property type="entry name" value="DEOXYRIBONUCLEASE"/>
    <property type="match status" value="1"/>
</dbReference>
<sequence length="322" mass="37318">MKVASFNIQKFGRSKISDPDVLNVLIRIVSRYDIIVILEVVDASGDSVKTFLEALNKANRKHHYTLQISSRLGRSRYKEQFMFLYRDDLVDLVGSYQYADKQPGDEDAFEREPYIVRFKCLNTVLKDLVMIPVHTKPEDSEKELDEMYDVFLHIKDKWKTDNVMILGDFNADGSYVSKKDMKEIRIRSDKNFHWLISDDVDTTVNKGNDNTYDRIVVYGQDMMEAVVPNSAKPFNFQAAYGLSTEQALKVSDHYPVEVELKRSAVTQESSGKVNTVDETQLLDTKEWREDLQELKRGNLLLEREKLNLEIKMLGLKMAKLEH</sequence>
<dbReference type="GO" id="GO:0004519">
    <property type="term" value="F:endonuclease activity"/>
    <property type="evidence" value="ECO:0007669"/>
    <property type="project" value="UniProtKB-KW"/>
</dbReference>
<proteinExistence type="inferred from homology"/>
<evidence type="ECO:0000313" key="10">
    <source>
        <dbReference type="EMBL" id="KAL2091005.1"/>
    </source>
</evidence>
<dbReference type="Pfam" id="PF03372">
    <property type="entry name" value="Exo_endo_phos"/>
    <property type="match status" value="1"/>
</dbReference>
<dbReference type="SMART" id="SM00476">
    <property type="entry name" value="DNaseIc"/>
    <property type="match status" value="1"/>
</dbReference>
<accession>A0ABD1JVX7</accession>
<evidence type="ECO:0000259" key="9">
    <source>
        <dbReference type="Pfam" id="PF03372"/>
    </source>
</evidence>
<dbReference type="AlphaFoldDB" id="A0ABD1JVX7"/>
<evidence type="ECO:0000256" key="5">
    <source>
        <dbReference type="ARBA" id="ARBA00022801"/>
    </source>
</evidence>
<keyword evidence="4" id="KW-0255">Endonuclease</keyword>
<evidence type="ECO:0000256" key="3">
    <source>
        <dbReference type="ARBA" id="ARBA00022729"/>
    </source>
</evidence>
<comment type="caution">
    <text evidence="10">The sequence shown here is derived from an EMBL/GenBank/DDBJ whole genome shotgun (WGS) entry which is preliminary data.</text>
</comment>
<evidence type="ECO:0000256" key="8">
    <source>
        <dbReference type="SAM" id="Coils"/>
    </source>
</evidence>
<dbReference type="InterPro" id="IPR005135">
    <property type="entry name" value="Endo/exonuclease/phosphatase"/>
</dbReference>
<dbReference type="SUPFAM" id="SSF56219">
    <property type="entry name" value="DNase I-like"/>
    <property type="match status" value="1"/>
</dbReference>
<dbReference type="Gene3D" id="3.60.10.10">
    <property type="entry name" value="Endonuclease/exonuclease/phosphatase"/>
    <property type="match status" value="1"/>
</dbReference>
<evidence type="ECO:0000256" key="1">
    <source>
        <dbReference type="ARBA" id="ARBA00007359"/>
    </source>
</evidence>
<keyword evidence="6" id="KW-1015">Disulfide bond</keyword>
<keyword evidence="2" id="KW-0540">Nuclease</keyword>
<reference evidence="10 11" key="1">
    <citation type="submission" date="2024-09" db="EMBL/GenBank/DDBJ databases">
        <title>A chromosome-level genome assembly of Gray's grenadier anchovy, Coilia grayii.</title>
        <authorList>
            <person name="Fu Z."/>
        </authorList>
    </citation>
    <scope>NUCLEOTIDE SEQUENCE [LARGE SCALE GENOMIC DNA]</scope>
    <source>
        <strain evidence="10">G4</strain>
        <tissue evidence="10">Muscle</tissue>
    </source>
</reference>
<feature type="domain" description="Endonuclease/exonuclease/phosphatase" evidence="9">
    <location>
        <begin position="4"/>
        <end position="253"/>
    </location>
</feature>
<organism evidence="10 11">
    <name type="scientific">Coilia grayii</name>
    <name type="common">Gray's grenadier anchovy</name>
    <dbReference type="NCBI Taxonomy" id="363190"/>
    <lineage>
        <taxon>Eukaryota</taxon>
        <taxon>Metazoa</taxon>
        <taxon>Chordata</taxon>
        <taxon>Craniata</taxon>
        <taxon>Vertebrata</taxon>
        <taxon>Euteleostomi</taxon>
        <taxon>Actinopterygii</taxon>
        <taxon>Neopterygii</taxon>
        <taxon>Teleostei</taxon>
        <taxon>Clupei</taxon>
        <taxon>Clupeiformes</taxon>
        <taxon>Clupeoidei</taxon>
        <taxon>Engraulidae</taxon>
        <taxon>Coilinae</taxon>
        <taxon>Coilia</taxon>
    </lineage>
</organism>
<dbReference type="GO" id="GO:0006259">
    <property type="term" value="P:DNA metabolic process"/>
    <property type="evidence" value="ECO:0007669"/>
    <property type="project" value="UniProtKB-ARBA"/>
</dbReference>
<dbReference type="PANTHER" id="PTHR11371:SF26">
    <property type="entry name" value="DEOXYRIBONUCLEASE"/>
    <property type="match status" value="1"/>
</dbReference>